<dbReference type="Pfam" id="PF17645">
    <property type="entry name" value="Amdase"/>
    <property type="match status" value="1"/>
</dbReference>
<dbReference type="PIRSF" id="PIRSF015736">
    <property type="entry name" value="MI"/>
    <property type="match status" value="1"/>
</dbReference>
<evidence type="ECO:0000313" key="3">
    <source>
        <dbReference type="Proteomes" id="UP000669239"/>
    </source>
</evidence>
<dbReference type="AlphaFoldDB" id="A0AAW5C3N5"/>
<dbReference type="GO" id="GO:0016853">
    <property type="term" value="F:isomerase activity"/>
    <property type="evidence" value="ECO:0007669"/>
    <property type="project" value="UniProtKB-KW"/>
</dbReference>
<evidence type="ECO:0000313" key="4">
    <source>
        <dbReference type="Proteomes" id="UP001299608"/>
    </source>
</evidence>
<dbReference type="Proteomes" id="UP001299608">
    <property type="component" value="Unassembled WGS sequence"/>
</dbReference>
<dbReference type="Gene3D" id="3.40.50.12500">
    <property type="match status" value="1"/>
</dbReference>
<dbReference type="RefSeq" id="WP_165641633.1">
    <property type="nucleotide sequence ID" value="NZ_BAABZL010000001.1"/>
</dbReference>
<comment type="caution">
    <text evidence="1">The sequence shown here is derived from an EMBL/GenBank/DDBJ whole genome shotgun (WGS) entry which is preliminary data.</text>
</comment>
<dbReference type="InterPro" id="IPR026286">
    <property type="entry name" value="MaiA/AMDase"/>
</dbReference>
<dbReference type="PANTHER" id="PTHR40267:SF1">
    <property type="entry name" value="BLR3294 PROTEIN"/>
    <property type="match status" value="1"/>
</dbReference>
<dbReference type="GeneID" id="97204763"/>
<name>A0AAW5C3N5_9FIRM</name>
<protein>
    <submittedName>
        <fullName evidence="1">Aspartate/glutamate racemase family protein</fullName>
    </submittedName>
    <submittedName>
        <fullName evidence="2">Maleate cis-trans isomerase</fullName>
    </submittedName>
</protein>
<gene>
    <name evidence="2" type="ORF">G5B36_06180</name>
    <name evidence="1" type="ORF">L0N08_21975</name>
</gene>
<dbReference type="InterPro" id="IPR053714">
    <property type="entry name" value="Iso_Racemase_Enz_sf"/>
</dbReference>
<reference evidence="2" key="2">
    <citation type="submission" date="2020-02" db="EMBL/GenBank/DDBJ databases">
        <authorList>
            <person name="Littmann E."/>
            <person name="Sorbara M."/>
        </authorList>
    </citation>
    <scope>NUCLEOTIDE SEQUENCE</scope>
    <source>
        <strain evidence="2">MSK.1.17</strain>
    </source>
</reference>
<evidence type="ECO:0000313" key="1">
    <source>
        <dbReference type="EMBL" id="MCG4748091.1"/>
    </source>
</evidence>
<dbReference type="PANTHER" id="PTHR40267">
    <property type="entry name" value="BLR3294 PROTEIN"/>
    <property type="match status" value="1"/>
</dbReference>
<proteinExistence type="predicted"/>
<dbReference type="EMBL" id="JAKNGE010000032">
    <property type="protein sequence ID" value="MCG4748091.1"/>
    <property type="molecule type" value="Genomic_DNA"/>
</dbReference>
<dbReference type="Proteomes" id="UP000669239">
    <property type="component" value="Unassembled WGS sequence"/>
</dbReference>
<sequence length="237" mass="26224">MYYGWRGKVGLVFPHTGSAPEHEYHKYLPEGVTINTTRILFERVDPDGLYEMSQRVVDGAALLGKAGQDIIVFPCTTGSLIKGYGYDLELCEQIKAASGVKKAMTTSTALVRALKAVGAKKLVVTTPYSEEVDQVEKKFLEDNGFEVLDIKGLGYKDPLLMPRVTPDMMYNLTKQVDVPEADTVFVSCTGLGIMDAVPMMEQDFGKTVITSNQATWWATLRELGIRDDLGLGKLFKR</sequence>
<keyword evidence="3" id="KW-1185">Reference proteome</keyword>
<evidence type="ECO:0000313" key="2">
    <source>
        <dbReference type="EMBL" id="NSJ48287.1"/>
    </source>
</evidence>
<reference evidence="2 3" key="1">
    <citation type="journal article" date="2020" name="Cell Host Microbe">
        <title>Functional and Genomic Variation between Human-Derived Isolates of Lachnospiraceae Reveals Inter- and Intra-Species Diversity.</title>
        <authorList>
            <person name="Sorbara M.T."/>
            <person name="Littmann E.R."/>
            <person name="Fontana E."/>
            <person name="Moody T.U."/>
            <person name="Kohout C.E."/>
            <person name="Gjonbalaj M."/>
            <person name="Eaton V."/>
            <person name="Seok R."/>
            <person name="Leiner I.M."/>
            <person name="Pamer E.G."/>
        </authorList>
    </citation>
    <scope>NUCLEOTIDE SEQUENCE [LARGE SCALE GENOMIC DNA]</scope>
    <source>
        <strain evidence="2 3">MSK.1.17</strain>
    </source>
</reference>
<keyword evidence="2" id="KW-0413">Isomerase</keyword>
<organism evidence="1 4">
    <name type="scientific">Enterocloster aldenensis</name>
    <dbReference type="NCBI Taxonomy" id="358742"/>
    <lineage>
        <taxon>Bacteria</taxon>
        <taxon>Bacillati</taxon>
        <taxon>Bacillota</taxon>
        <taxon>Clostridia</taxon>
        <taxon>Lachnospirales</taxon>
        <taxon>Lachnospiraceae</taxon>
        <taxon>Enterocloster</taxon>
    </lineage>
</organism>
<accession>A0AAW5C3N5</accession>
<dbReference type="EMBL" id="JAAITT010000006">
    <property type="protein sequence ID" value="NSJ48287.1"/>
    <property type="molecule type" value="Genomic_DNA"/>
</dbReference>
<reference evidence="1" key="3">
    <citation type="submission" date="2022-01" db="EMBL/GenBank/DDBJ databases">
        <title>Collection of gut derived symbiotic bacterial strains cultured from healthy donors.</title>
        <authorList>
            <person name="Lin H."/>
            <person name="Kohout C."/>
            <person name="Waligurski E."/>
            <person name="Pamer E.G."/>
        </authorList>
    </citation>
    <scope>NUCLEOTIDE SEQUENCE</scope>
    <source>
        <strain evidence="1">DFI.6.55</strain>
    </source>
</reference>